<protein>
    <recommendedName>
        <fullName evidence="5">RING-type domain-containing protein</fullName>
    </recommendedName>
</protein>
<dbReference type="GO" id="GO:0008270">
    <property type="term" value="F:zinc ion binding"/>
    <property type="evidence" value="ECO:0007669"/>
    <property type="project" value="UniProtKB-KW"/>
</dbReference>
<keyword evidence="2 4" id="KW-0863">Zinc-finger</keyword>
<keyword evidence="3" id="KW-0862">Zinc</keyword>
<evidence type="ECO:0000256" key="2">
    <source>
        <dbReference type="ARBA" id="ARBA00022771"/>
    </source>
</evidence>
<dbReference type="Proteomes" id="UP000678393">
    <property type="component" value="Unassembled WGS sequence"/>
</dbReference>
<evidence type="ECO:0000256" key="4">
    <source>
        <dbReference type="PROSITE-ProRule" id="PRU00175"/>
    </source>
</evidence>
<proteinExistence type="predicted"/>
<dbReference type="InterPro" id="IPR051438">
    <property type="entry name" value="RNF_E3_ubiq-protein_ligase"/>
</dbReference>
<evidence type="ECO:0000256" key="3">
    <source>
        <dbReference type="ARBA" id="ARBA00022833"/>
    </source>
</evidence>
<evidence type="ECO:0000313" key="6">
    <source>
        <dbReference type="EMBL" id="CAG5132615.1"/>
    </source>
</evidence>
<dbReference type="OrthoDB" id="6270329at2759"/>
<dbReference type="InterPro" id="IPR017907">
    <property type="entry name" value="Znf_RING_CS"/>
</dbReference>
<dbReference type="PROSITE" id="PS50089">
    <property type="entry name" value="ZF_RING_2"/>
    <property type="match status" value="1"/>
</dbReference>
<dbReference type="PROSITE" id="PS00518">
    <property type="entry name" value="ZF_RING_1"/>
    <property type="match status" value="1"/>
</dbReference>
<gene>
    <name evidence="6" type="ORF">CUNI_LOCUS18173</name>
</gene>
<evidence type="ECO:0000313" key="7">
    <source>
        <dbReference type="Proteomes" id="UP000678393"/>
    </source>
</evidence>
<dbReference type="AlphaFoldDB" id="A0A8S3ZY98"/>
<evidence type="ECO:0000259" key="5">
    <source>
        <dbReference type="PROSITE" id="PS50089"/>
    </source>
</evidence>
<feature type="non-terminal residue" evidence="6">
    <location>
        <position position="1"/>
    </location>
</feature>
<evidence type="ECO:0000256" key="1">
    <source>
        <dbReference type="ARBA" id="ARBA00022723"/>
    </source>
</evidence>
<keyword evidence="7" id="KW-1185">Reference proteome</keyword>
<dbReference type="Gene3D" id="3.30.40.10">
    <property type="entry name" value="Zinc/RING finger domain, C3HC4 (zinc finger)"/>
    <property type="match status" value="1"/>
</dbReference>
<dbReference type="InterPro" id="IPR013083">
    <property type="entry name" value="Znf_RING/FYVE/PHD"/>
</dbReference>
<accession>A0A8S3ZY98</accession>
<dbReference type="PANTHER" id="PTHR46016:SF1">
    <property type="entry name" value="RING-TYPE DOMAIN-CONTAINING PROTEIN"/>
    <property type="match status" value="1"/>
</dbReference>
<dbReference type="GO" id="GO:0006511">
    <property type="term" value="P:ubiquitin-dependent protein catabolic process"/>
    <property type="evidence" value="ECO:0007669"/>
    <property type="project" value="TreeGrafter"/>
</dbReference>
<dbReference type="GO" id="GO:0061630">
    <property type="term" value="F:ubiquitin protein ligase activity"/>
    <property type="evidence" value="ECO:0007669"/>
    <property type="project" value="TreeGrafter"/>
</dbReference>
<dbReference type="EMBL" id="CAJHNH020005534">
    <property type="protein sequence ID" value="CAG5132615.1"/>
    <property type="molecule type" value="Genomic_DNA"/>
</dbReference>
<reference evidence="6" key="1">
    <citation type="submission" date="2021-04" db="EMBL/GenBank/DDBJ databases">
        <authorList>
            <consortium name="Molecular Ecology Group"/>
        </authorList>
    </citation>
    <scope>NUCLEOTIDE SEQUENCE</scope>
</reference>
<comment type="caution">
    <text evidence="6">The sequence shown here is derived from an EMBL/GenBank/DDBJ whole genome shotgun (WGS) entry which is preliminary data.</text>
</comment>
<dbReference type="Pfam" id="PF13923">
    <property type="entry name" value="zf-C3HC4_2"/>
    <property type="match status" value="1"/>
</dbReference>
<dbReference type="SUPFAM" id="SSF57850">
    <property type="entry name" value="RING/U-box"/>
    <property type="match status" value="1"/>
</dbReference>
<dbReference type="GO" id="GO:0000209">
    <property type="term" value="P:protein polyubiquitination"/>
    <property type="evidence" value="ECO:0007669"/>
    <property type="project" value="TreeGrafter"/>
</dbReference>
<dbReference type="InterPro" id="IPR001841">
    <property type="entry name" value="Znf_RING"/>
</dbReference>
<feature type="domain" description="RING-type" evidence="5">
    <location>
        <begin position="18"/>
        <end position="53"/>
    </location>
</feature>
<dbReference type="SMART" id="SM00184">
    <property type="entry name" value="RING"/>
    <property type="match status" value="1"/>
</dbReference>
<dbReference type="PANTHER" id="PTHR46016">
    <property type="entry name" value="ZINC FINGER, RING/FYVE/PHD-TYPE"/>
    <property type="match status" value="1"/>
</dbReference>
<organism evidence="6 7">
    <name type="scientific">Candidula unifasciata</name>
    <dbReference type="NCBI Taxonomy" id="100452"/>
    <lineage>
        <taxon>Eukaryota</taxon>
        <taxon>Metazoa</taxon>
        <taxon>Spiralia</taxon>
        <taxon>Lophotrochozoa</taxon>
        <taxon>Mollusca</taxon>
        <taxon>Gastropoda</taxon>
        <taxon>Heterobranchia</taxon>
        <taxon>Euthyneura</taxon>
        <taxon>Panpulmonata</taxon>
        <taxon>Eupulmonata</taxon>
        <taxon>Stylommatophora</taxon>
        <taxon>Helicina</taxon>
        <taxon>Helicoidea</taxon>
        <taxon>Geomitridae</taxon>
        <taxon>Candidula</taxon>
    </lineage>
</organism>
<keyword evidence="1" id="KW-0479">Metal-binding</keyword>
<sequence length="107" mass="11639">MGFDSAKFVTSVAEDKKCLLCYGVLDNPVRASCGHVFCSGCILPWVITHGQCPKKCRNLAPADLENVLPLREVILNLKTDRFNRTIKDLKSKQNDGGTAESGVEVSG</sequence>
<name>A0A8S3ZY98_9EUPU</name>